<evidence type="ECO:0000313" key="9">
    <source>
        <dbReference type="Proteomes" id="UP000314616"/>
    </source>
</evidence>
<evidence type="ECO:0000259" key="5">
    <source>
        <dbReference type="Pfam" id="PF00460"/>
    </source>
</evidence>
<feature type="domain" description="Flagellar basal body rod protein N-terminal" evidence="5">
    <location>
        <begin position="11"/>
        <end position="35"/>
    </location>
</feature>
<dbReference type="InterPro" id="IPR010930">
    <property type="entry name" value="Flg_bb/hook_C_dom"/>
</dbReference>
<dbReference type="AlphaFoldDB" id="A0A5B8BZA3"/>
<evidence type="ECO:0000313" key="8">
    <source>
        <dbReference type="EMBL" id="QDC23644.1"/>
    </source>
</evidence>
<feature type="domain" description="Flagellar basal-body/hook protein C-terminal" evidence="6">
    <location>
        <begin position="363"/>
        <end position="406"/>
    </location>
</feature>
<dbReference type="GO" id="GO:0005829">
    <property type="term" value="C:cytosol"/>
    <property type="evidence" value="ECO:0007669"/>
    <property type="project" value="TreeGrafter"/>
</dbReference>
<keyword evidence="3 4" id="KW-0975">Bacterial flagellum</keyword>
<keyword evidence="8" id="KW-0282">Flagellum</keyword>
<sequence>MLRSLFSGISSLRSHQTMLDVTGNNIANVNTTGYKAARTQFEDTLSQVIQNAGAPQAGQGGTNPAQVGLGVQVSAITNDFTDGATQQTGRALDMKITGDGFFIVNNGTEQLYTRAGAFTLDALGQLTTASGALVQGWSAVNGVIDTAAGLGPIRLPVSTTMGATATQNVVFSGNMPSDLSHDDPNTVAVEPTILTRAIDVYDAAGNSRSLELVFTKTVPPTVAGAASEWAISTTDSTGAAITGTIAFGGDGALVSAVLPAVDGVNVTFAELTGYAKLTTVEAASQDGKGAGTLQSFSMNADGTLIGSFSNGFKEPVGQIALANFANAAGLEKAGGTAFRSTVNSGDAQVGVGGTGGRGALTSRALEMSNVDLSQEFTNLIIAQRGFQAGSRVITTSDELLQELVNLKR</sequence>
<dbReference type="Pfam" id="PF00460">
    <property type="entry name" value="Flg_bb_rod"/>
    <property type="match status" value="1"/>
</dbReference>
<keyword evidence="8" id="KW-0969">Cilium</keyword>
<dbReference type="EMBL" id="CP040915">
    <property type="protein sequence ID" value="QDC23644.1"/>
    <property type="molecule type" value="Genomic_DNA"/>
</dbReference>
<accession>A0A5B8BZA3</accession>
<comment type="subcellular location">
    <subcellularLocation>
        <location evidence="1 4">Bacterial flagellum basal body</location>
    </subcellularLocation>
</comment>
<dbReference type="NCBIfam" id="TIGR03506">
    <property type="entry name" value="FlgEFG_subfam"/>
    <property type="match status" value="1"/>
</dbReference>
<comment type="similarity">
    <text evidence="2 4">Belongs to the flagella basal body rod proteins family.</text>
</comment>
<feature type="domain" description="Flagellar hook protein FlgE/F/G-like D1" evidence="7">
    <location>
        <begin position="96"/>
        <end position="155"/>
    </location>
</feature>
<proteinExistence type="inferred from homology"/>
<dbReference type="GO" id="GO:0071978">
    <property type="term" value="P:bacterial-type flagellum-dependent swarming motility"/>
    <property type="evidence" value="ECO:0007669"/>
    <property type="project" value="TreeGrafter"/>
</dbReference>
<dbReference type="Proteomes" id="UP000314616">
    <property type="component" value="Chromosome"/>
</dbReference>
<evidence type="ECO:0000259" key="6">
    <source>
        <dbReference type="Pfam" id="PF06429"/>
    </source>
</evidence>
<gene>
    <name evidence="8" type="ORF">FE374_02480</name>
</gene>
<dbReference type="InterPro" id="IPR037058">
    <property type="entry name" value="Falgellar_hook_FlgE_sf"/>
</dbReference>
<dbReference type="InterPro" id="IPR020013">
    <property type="entry name" value="Flagellar_FlgE/F/G"/>
</dbReference>
<dbReference type="OrthoDB" id="9804559at2"/>
<dbReference type="GO" id="GO:0009424">
    <property type="term" value="C:bacterial-type flagellum hook"/>
    <property type="evidence" value="ECO:0007669"/>
    <property type="project" value="TreeGrafter"/>
</dbReference>
<dbReference type="InterPro" id="IPR001444">
    <property type="entry name" value="Flag_bb_rod_N"/>
</dbReference>
<dbReference type="GO" id="GO:0009425">
    <property type="term" value="C:bacterial-type flagellum basal body"/>
    <property type="evidence" value="ECO:0007669"/>
    <property type="project" value="UniProtKB-SubCell"/>
</dbReference>
<protein>
    <recommendedName>
        <fullName evidence="4">Flagellar hook protein FlgE</fullName>
    </recommendedName>
</protein>
<evidence type="ECO:0000256" key="2">
    <source>
        <dbReference type="ARBA" id="ARBA00009677"/>
    </source>
</evidence>
<dbReference type="InterPro" id="IPR037925">
    <property type="entry name" value="FlgE/F/G-like"/>
</dbReference>
<evidence type="ECO:0000256" key="3">
    <source>
        <dbReference type="ARBA" id="ARBA00023143"/>
    </source>
</evidence>
<name>A0A5B8BZA3_9MICO</name>
<evidence type="ECO:0000256" key="4">
    <source>
        <dbReference type="RuleBase" id="RU362116"/>
    </source>
</evidence>
<dbReference type="PANTHER" id="PTHR30435">
    <property type="entry name" value="FLAGELLAR PROTEIN"/>
    <property type="match status" value="1"/>
</dbReference>
<dbReference type="KEGG" id="gyu:FE374_02480"/>
<dbReference type="Pfam" id="PF22692">
    <property type="entry name" value="LlgE_F_G_D1"/>
    <property type="match status" value="1"/>
</dbReference>
<organism evidence="8 9">
    <name type="scientific">Georgenia yuyongxinii</name>
    <dbReference type="NCBI Taxonomy" id="2589797"/>
    <lineage>
        <taxon>Bacteria</taxon>
        <taxon>Bacillati</taxon>
        <taxon>Actinomycetota</taxon>
        <taxon>Actinomycetes</taxon>
        <taxon>Micrococcales</taxon>
        <taxon>Bogoriellaceae</taxon>
        <taxon>Georgenia</taxon>
    </lineage>
</organism>
<reference evidence="8 9" key="1">
    <citation type="submission" date="2019-05" db="EMBL/GenBank/DDBJ databases">
        <title>Georgenia *** sp. nov., and Georgenia *** sp. nov., isolated from the intestinal contents of plateau pika (Ochotona curzoniae) in the Qinghai-Tibet plateau of China.</title>
        <authorList>
            <person name="Tian Z."/>
        </authorList>
    </citation>
    <scope>NUCLEOTIDE SEQUENCE [LARGE SCALE GENOMIC DNA]</scope>
    <source>
        <strain evidence="8 9">Z443</strain>
    </source>
</reference>
<dbReference type="RefSeq" id="WP_139927086.1">
    <property type="nucleotide sequence ID" value="NZ_CP040915.1"/>
</dbReference>
<evidence type="ECO:0000256" key="1">
    <source>
        <dbReference type="ARBA" id="ARBA00004117"/>
    </source>
</evidence>
<evidence type="ECO:0000259" key="7">
    <source>
        <dbReference type="Pfam" id="PF22692"/>
    </source>
</evidence>
<keyword evidence="8" id="KW-0966">Cell projection</keyword>
<dbReference type="InterPro" id="IPR053967">
    <property type="entry name" value="LlgE_F_G-like_D1"/>
</dbReference>
<dbReference type="SUPFAM" id="SSF117143">
    <property type="entry name" value="Flagellar hook protein flgE"/>
    <property type="match status" value="1"/>
</dbReference>
<dbReference type="PANTHER" id="PTHR30435:SF1">
    <property type="entry name" value="FLAGELLAR HOOK PROTEIN FLGE"/>
    <property type="match status" value="1"/>
</dbReference>
<comment type="function">
    <text evidence="4">A flexible structure which links the flagellar filament to the drive apparatus in the basal body.</text>
</comment>
<dbReference type="Pfam" id="PF06429">
    <property type="entry name" value="Flg_bbr_C"/>
    <property type="match status" value="1"/>
</dbReference>
<dbReference type="Gene3D" id="2.60.98.20">
    <property type="entry name" value="Flagellar hook protein FlgE"/>
    <property type="match status" value="1"/>
</dbReference>